<dbReference type="SUPFAM" id="SSF160544">
    <property type="entry name" value="EscU C-terminal domain-like"/>
    <property type="match status" value="1"/>
</dbReference>
<dbReference type="InterPro" id="IPR006135">
    <property type="entry name" value="T3SS_substrate_exporter"/>
</dbReference>
<evidence type="ECO:0000313" key="8">
    <source>
        <dbReference type="Proteomes" id="UP001620408"/>
    </source>
</evidence>
<feature type="transmembrane region" description="Helical" evidence="6">
    <location>
        <begin position="98"/>
        <end position="118"/>
    </location>
</feature>
<feature type="transmembrane region" description="Helical" evidence="6">
    <location>
        <begin position="144"/>
        <end position="164"/>
    </location>
</feature>
<evidence type="ECO:0000256" key="4">
    <source>
        <dbReference type="ARBA" id="ARBA00025078"/>
    </source>
</evidence>
<evidence type="ECO:0000256" key="6">
    <source>
        <dbReference type="SAM" id="Phobius"/>
    </source>
</evidence>
<evidence type="ECO:0000256" key="1">
    <source>
        <dbReference type="ARBA" id="ARBA00010690"/>
    </source>
</evidence>
<dbReference type="PANTHER" id="PTHR30531">
    <property type="entry name" value="FLAGELLAR BIOSYNTHETIC PROTEIN FLHB"/>
    <property type="match status" value="1"/>
</dbReference>
<proteinExistence type="inferred from homology"/>
<name>A0ABW8K5N8_9GAMM</name>
<keyword evidence="3" id="KW-0653">Protein transport</keyword>
<feature type="compositionally biased region" description="Basic and acidic residues" evidence="5">
    <location>
        <begin position="1"/>
        <end position="14"/>
    </location>
</feature>
<keyword evidence="7" id="KW-0282">Flagellum</keyword>
<organism evidence="7 8">
    <name type="scientific">Dyella koreensis</name>
    <dbReference type="NCBI Taxonomy" id="311235"/>
    <lineage>
        <taxon>Bacteria</taxon>
        <taxon>Pseudomonadati</taxon>
        <taxon>Pseudomonadota</taxon>
        <taxon>Gammaproteobacteria</taxon>
        <taxon>Lysobacterales</taxon>
        <taxon>Rhodanobacteraceae</taxon>
        <taxon>Dyella</taxon>
    </lineage>
</organism>
<dbReference type="PRINTS" id="PR00950">
    <property type="entry name" value="TYPE3IMSPROT"/>
</dbReference>
<keyword evidence="3" id="KW-1006">Bacterial flagellum protein export</keyword>
<dbReference type="InterPro" id="IPR029025">
    <property type="entry name" value="T3SS_substrate_exporter_C"/>
</dbReference>
<evidence type="ECO:0000256" key="5">
    <source>
        <dbReference type="SAM" id="MobiDB-lite"/>
    </source>
</evidence>
<keyword evidence="7" id="KW-0969">Cilium</keyword>
<keyword evidence="6" id="KW-0472">Membrane</keyword>
<dbReference type="PANTHER" id="PTHR30531:SF12">
    <property type="entry name" value="FLAGELLAR BIOSYNTHETIC PROTEIN FLHB"/>
    <property type="match status" value="1"/>
</dbReference>
<reference evidence="7 8" key="1">
    <citation type="submission" date="2020-10" db="EMBL/GenBank/DDBJ databases">
        <title>Phylogeny of dyella-like bacteria.</title>
        <authorList>
            <person name="Fu J."/>
        </authorList>
    </citation>
    <scope>NUCLEOTIDE SEQUENCE [LARGE SCALE GENOMIC DNA]</scope>
    <source>
        <strain evidence="7 8">BB4</strain>
    </source>
</reference>
<evidence type="ECO:0000313" key="7">
    <source>
        <dbReference type="EMBL" id="MFK2918146.1"/>
    </source>
</evidence>
<keyword evidence="3" id="KW-0813">Transport</keyword>
<feature type="region of interest" description="Disordered" evidence="5">
    <location>
        <begin position="1"/>
        <end position="26"/>
    </location>
</feature>
<accession>A0ABW8K5N8</accession>
<feature type="transmembrane region" description="Helical" evidence="6">
    <location>
        <begin position="75"/>
        <end position="92"/>
    </location>
</feature>
<comment type="similarity">
    <text evidence="1">Belongs to the type III secretion exporter family.</text>
</comment>
<gene>
    <name evidence="7" type="primary">flhB</name>
    <name evidence="7" type="ORF">ISS97_12810</name>
</gene>
<sequence length="381" mass="42199">MSRAGQSDKTEKATPQKLRKAREEGQVARSRDVGTAVGLYVALKILIAMAPTWLGDFRRLFVLALVRYDGAGLDGVHNASSMLFPSILWLLAKMVTPLLAVPLCVVAASVIPGGWVFTPKSFMPKFSKLNPLTNLKRLMSAKHYAQLAATLLKATVIGGVLWYLCVANVNAFVRLQGAPMADALHGGATLLIDSVLVLCGVLIFFSLIDLPVQKLLYLREQRMSKQEIKEEHKNNEGRPEVKSRIRRLQHQMARRSIRKMVPDADLVVVNPTHYAVALKYDESKAQAPYVLAKGLEETALFIRQVAKDHKVEVLELPPLARAIYHSSQVNQQIPVVLYRAVAQVLTYVLQIKAFRHGLRTAPPALPSDLDIPVSLSDPRQP</sequence>
<keyword evidence="6" id="KW-0812">Transmembrane</keyword>
<feature type="transmembrane region" description="Helical" evidence="6">
    <location>
        <begin position="184"/>
        <end position="208"/>
    </location>
</feature>
<protein>
    <recommendedName>
        <fullName evidence="2">Flagellar biosynthetic protein FlhB</fullName>
    </recommendedName>
</protein>
<comment type="caution">
    <text evidence="7">The sequence shown here is derived from an EMBL/GenBank/DDBJ whole genome shotgun (WGS) entry which is preliminary data.</text>
</comment>
<dbReference type="Gene3D" id="6.10.250.2080">
    <property type="match status" value="1"/>
</dbReference>
<evidence type="ECO:0000256" key="2">
    <source>
        <dbReference type="ARBA" id="ARBA00021622"/>
    </source>
</evidence>
<dbReference type="EMBL" id="JADIKD010000011">
    <property type="protein sequence ID" value="MFK2918146.1"/>
    <property type="molecule type" value="Genomic_DNA"/>
</dbReference>
<dbReference type="Proteomes" id="UP001620408">
    <property type="component" value="Unassembled WGS sequence"/>
</dbReference>
<feature type="transmembrane region" description="Helical" evidence="6">
    <location>
        <begin position="33"/>
        <end position="54"/>
    </location>
</feature>
<keyword evidence="6" id="KW-1133">Transmembrane helix</keyword>
<comment type="function">
    <text evidence="4">Required for formation of the rod structure in the basal body of the flagellar apparatus. Together with FliI and FliH, may constitute the export apparatus of flagellin.</text>
</comment>
<dbReference type="Pfam" id="PF01312">
    <property type="entry name" value="Bac_export_2"/>
    <property type="match status" value="1"/>
</dbReference>
<dbReference type="Gene3D" id="3.40.1690.10">
    <property type="entry name" value="secretion proteins EscU"/>
    <property type="match status" value="1"/>
</dbReference>
<dbReference type="RefSeq" id="WP_379983901.1">
    <property type="nucleotide sequence ID" value="NZ_JADIKD010000011.1"/>
</dbReference>
<keyword evidence="7" id="KW-0966">Cell projection</keyword>
<keyword evidence="8" id="KW-1185">Reference proteome</keyword>
<evidence type="ECO:0000256" key="3">
    <source>
        <dbReference type="ARBA" id="ARBA00023225"/>
    </source>
</evidence>